<evidence type="ECO:0000256" key="1">
    <source>
        <dbReference type="SAM" id="MobiDB-lite"/>
    </source>
</evidence>
<organism evidence="3">
    <name type="scientific">Leptocylindrus danicus</name>
    <dbReference type="NCBI Taxonomy" id="163516"/>
    <lineage>
        <taxon>Eukaryota</taxon>
        <taxon>Sar</taxon>
        <taxon>Stramenopiles</taxon>
        <taxon>Ochrophyta</taxon>
        <taxon>Bacillariophyta</taxon>
        <taxon>Coscinodiscophyceae</taxon>
        <taxon>Chaetocerotophycidae</taxon>
        <taxon>Leptocylindrales</taxon>
        <taxon>Leptocylindraceae</taxon>
        <taxon>Leptocylindrus</taxon>
    </lineage>
</organism>
<evidence type="ECO:0000313" key="3">
    <source>
        <dbReference type="EMBL" id="CAD9587163.1"/>
    </source>
</evidence>
<accession>A0A7S2KUH5</accession>
<feature type="compositionally biased region" description="Basic and acidic residues" evidence="1">
    <location>
        <begin position="390"/>
        <end position="404"/>
    </location>
</feature>
<sequence length="668" mass="77026">MKQTSVVIFLQLIATSQPFTATHSRCCVGRISTISEMGMTGDKDGEESSEISKSRREKLKEWIRTRRNKGDKKVEHIQVPNRDSKDDVFDAGRSTMEDVPLPGSDDISPFQIDSSERVPDWLREKQEAAAAKMKQLEQSIVGETDAPQWLEERQEELTRNIRQKQKELFTKAARGEMYVPGFSTLYRDDSNEEDEPEWVTEQKQTMETDSWIRRKMEENILEDKRKELKSQSEKEILDGTPDWFKQKEAEMMAKLEQIEKEASAAAMSDQKAEIMEEMETIDDNADNMISIEDDGNADEDLSDDWFRRRESTLKESTQSSSEETVVVNEGDAIPDWLKQKEQEMMQKLQSMENENATKSEQNLPKEPVSNEQRRQELMEVVSSYNPVDAPTKRSIEKPLRDDKPSSNLPPPPPAEQKSTDSSLPDTPFFRDNVDNEIEPVNAGENMGRNRPSVMDYAPDWLVKETETKKRSPDEDNDSRDAGDDFDDGYSDEDLDKEFEESYMFRDPSVDWIRSDPREARIEKSSTFSNFQYRYDQMLESDRTLSVGELNTLFEEDGNLLKLQARNQPDCAYGAIFRLEGALIDTTKLQMAAWTKVAEKFDFNPPFPEEVAAAQMMPPDQAIRRAFYWTQDMLELREMVMKHYGALQEVFNDIIGSKEDATSILLKEP</sequence>
<feature type="chain" id="PRO_5031209097" evidence="2">
    <location>
        <begin position="25"/>
        <end position="668"/>
    </location>
</feature>
<feature type="compositionally biased region" description="Acidic residues" evidence="1">
    <location>
        <begin position="483"/>
        <end position="492"/>
    </location>
</feature>
<proteinExistence type="predicted"/>
<reference evidence="3" key="1">
    <citation type="submission" date="2021-01" db="EMBL/GenBank/DDBJ databases">
        <authorList>
            <person name="Corre E."/>
            <person name="Pelletier E."/>
            <person name="Niang G."/>
            <person name="Scheremetjew M."/>
            <person name="Finn R."/>
            <person name="Kale V."/>
            <person name="Holt S."/>
            <person name="Cochrane G."/>
            <person name="Meng A."/>
            <person name="Brown T."/>
            <person name="Cohen L."/>
        </authorList>
    </citation>
    <scope>NUCLEOTIDE SEQUENCE</scope>
    <source>
        <strain evidence="3">B650</strain>
    </source>
</reference>
<gene>
    <name evidence="3" type="ORF">LDAN0321_LOCUS12165</name>
</gene>
<name>A0A7S2KUH5_9STRA</name>
<keyword evidence="2" id="KW-0732">Signal</keyword>
<feature type="compositionally biased region" description="Low complexity" evidence="1">
    <location>
        <begin position="314"/>
        <end position="329"/>
    </location>
</feature>
<feature type="compositionally biased region" description="Polar residues" evidence="1">
    <location>
        <begin position="353"/>
        <end position="362"/>
    </location>
</feature>
<protein>
    <submittedName>
        <fullName evidence="3">Uncharacterized protein</fullName>
    </submittedName>
</protein>
<feature type="region of interest" description="Disordered" evidence="1">
    <location>
        <begin position="184"/>
        <end position="205"/>
    </location>
</feature>
<dbReference type="EMBL" id="HBGY01019152">
    <property type="protein sequence ID" value="CAD9587163.1"/>
    <property type="molecule type" value="Transcribed_RNA"/>
</dbReference>
<feature type="signal peptide" evidence="2">
    <location>
        <begin position="1"/>
        <end position="24"/>
    </location>
</feature>
<dbReference type="AlphaFoldDB" id="A0A7S2KUH5"/>
<evidence type="ECO:0000256" key="2">
    <source>
        <dbReference type="SAM" id="SignalP"/>
    </source>
</evidence>
<feature type="compositionally biased region" description="Basic and acidic residues" evidence="1">
    <location>
        <begin position="461"/>
        <end position="482"/>
    </location>
</feature>
<feature type="region of interest" description="Disordered" evidence="1">
    <location>
        <begin position="311"/>
        <end position="492"/>
    </location>
</feature>